<name>L5JYZ4_PTEAL</name>
<keyword evidence="3" id="KW-1185">Reference proteome</keyword>
<evidence type="ECO:0000313" key="3">
    <source>
        <dbReference type="Proteomes" id="UP000010552"/>
    </source>
</evidence>
<gene>
    <name evidence="2" type="ORF">PAL_GLEAN10010095</name>
</gene>
<organism evidence="2 3">
    <name type="scientific">Pteropus alecto</name>
    <name type="common">Black flying fox</name>
    <dbReference type="NCBI Taxonomy" id="9402"/>
    <lineage>
        <taxon>Eukaryota</taxon>
        <taxon>Metazoa</taxon>
        <taxon>Chordata</taxon>
        <taxon>Craniata</taxon>
        <taxon>Vertebrata</taxon>
        <taxon>Euteleostomi</taxon>
        <taxon>Mammalia</taxon>
        <taxon>Eutheria</taxon>
        <taxon>Laurasiatheria</taxon>
        <taxon>Chiroptera</taxon>
        <taxon>Yinpterochiroptera</taxon>
        <taxon>Pteropodoidea</taxon>
        <taxon>Pteropodidae</taxon>
        <taxon>Pteropodinae</taxon>
        <taxon>Pteropus</taxon>
    </lineage>
</organism>
<feature type="region of interest" description="Disordered" evidence="1">
    <location>
        <begin position="55"/>
        <end position="76"/>
    </location>
</feature>
<accession>L5JYZ4</accession>
<dbReference type="EMBL" id="KB031076">
    <property type="protein sequence ID" value="ELK03731.1"/>
    <property type="molecule type" value="Genomic_DNA"/>
</dbReference>
<sequence>MHPVPVDPYPFHTPRAQRKASFQTRKMKEGSSRLAPPEAPLLIFYPPPSRCLWDNEEPSLPPSLGSSLQPPSPAGLSSFPCDPRLGTHPLWFETEWPWIQEEAMSSSNLEGCVCWGHMVGQTPSPGFGLQGPWGPVRRHPPLGMWREPGLSPPYVILGKSLPSPDRGASGLAFPMQLAQQSTVCNFEDPTAPGLHKEVARASGWHFRL</sequence>
<dbReference type="InParanoid" id="L5JYZ4"/>
<proteinExistence type="predicted"/>
<dbReference type="AlphaFoldDB" id="L5JYZ4"/>
<evidence type="ECO:0000256" key="1">
    <source>
        <dbReference type="SAM" id="MobiDB-lite"/>
    </source>
</evidence>
<dbReference type="Proteomes" id="UP000010552">
    <property type="component" value="Unassembled WGS sequence"/>
</dbReference>
<reference evidence="3" key="1">
    <citation type="journal article" date="2013" name="Science">
        <title>Comparative analysis of bat genomes provides insight into the evolution of flight and immunity.</title>
        <authorList>
            <person name="Zhang G."/>
            <person name="Cowled C."/>
            <person name="Shi Z."/>
            <person name="Huang Z."/>
            <person name="Bishop-Lilly K.A."/>
            <person name="Fang X."/>
            <person name="Wynne J.W."/>
            <person name="Xiong Z."/>
            <person name="Baker M.L."/>
            <person name="Zhao W."/>
            <person name="Tachedjian M."/>
            <person name="Zhu Y."/>
            <person name="Zhou P."/>
            <person name="Jiang X."/>
            <person name="Ng J."/>
            <person name="Yang L."/>
            <person name="Wu L."/>
            <person name="Xiao J."/>
            <person name="Feng Y."/>
            <person name="Chen Y."/>
            <person name="Sun X."/>
            <person name="Zhang Y."/>
            <person name="Marsh G.A."/>
            <person name="Crameri G."/>
            <person name="Broder C.C."/>
            <person name="Frey K.G."/>
            <person name="Wang L.F."/>
            <person name="Wang J."/>
        </authorList>
    </citation>
    <scope>NUCLEOTIDE SEQUENCE [LARGE SCALE GENOMIC DNA]</scope>
</reference>
<evidence type="ECO:0000313" key="2">
    <source>
        <dbReference type="EMBL" id="ELK03731.1"/>
    </source>
</evidence>
<protein>
    <submittedName>
        <fullName evidence="2">Uncharacterized protein</fullName>
    </submittedName>
</protein>
<feature type="compositionally biased region" description="Low complexity" evidence="1">
    <location>
        <begin position="62"/>
        <end position="76"/>
    </location>
</feature>
<feature type="region of interest" description="Disordered" evidence="1">
    <location>
        <begin position="1"/>
        <end position="34"/>
    </location>
</feature>